<dbReference type="InterPro" id="IPR018497">
    <property type="entry name" value="Peptidase_M13_C"/>
</dbReference>
<dbReference type="Pfam" id="PF01431">
    <property type="entry name" value="Peptidase_M13"/>
    <property type="match status" value="1"/>
</dbReference>
<keyword evidence="10" id="KW-1185">Reference proteome</keyword>
<accession>A0A5S6QI40</accession>
<dbReference type="PROSITE" id="PS51885">
    <property type="entry name" value="NEPRILYSIN"/>
    <property type="match status" value="1"/>
</dbReference>
<dbReference type="STRING" id="70415.A0A5S6QI40"/>
<dbReference type="InterPro" id="IPR042089">
    <property type="entry name" value="Peptidase_M13_dom_2"/>
</dbReference>
<evidence type="ECO:0000256" key="5">
    <source>
        <dbReference type="ARBA" id="ARBA00022801"/>
    </source>
</evidence>
<feature type="domain" description="Peptidase M13 C-terminal" evidence="8">
    <location>
        <begin position="488"/>
        <end position="695"/>
    </location>
</feature>
<reference evidence="11" key="1">
    <citation type="submission" date="2019-12" db="UniProtKB">
        <authorList>
            <consortium name="WormBaseParasite"/>
        </authorList>
    </citation>
    <scope>IDENTIFICATION</scope>
</reference>
<organism evidence="10 11">
    <name type="scientific">Trichuris muris</name>
    <name type="common">Mouse whipworm</name>
    <dbReference type="NCBI Taxonomy" id="70415"/>
    <lineage>
        <taxon>Eukaryota</taxon>
        <taxon>Metazoa</taxon>
        <taxon>Ecdysozoa</taxon>
        <taxon>Nematoda</taxon>
        <taxon>Enoplea</taxon>
        <taxon>Dorylaimia</taxon>
        <taxon>Trichinellida</taxon>
        <taxon>Trichuridae</taxon>
        <taxon>Trichuris</taxon>
    </lineage>
</organism>
<evidence type="ECO:0000256" key="7">
    <source>
        <dbReference type="ARBA" id="ARBA00023049"/>
    </source>
</evidence>
<keyword evidence="7" id="KW-0482">Metalloprotease</keyword>
<evidence type="ECO:0000256" key="1">
    <source>
        <dbReference type="ARBA" id="ARBA00001947"/>
    </source>
</evidence>
<evidence type="ECO:0000256" key="2">
    <source>
        <dbReference type="ARBA" id="ARBA00007357"/>
    </source>
</evidence>
<keyword evidence="5" id="KW-0378">Hydrolase</keyword>
<proteinExistence type="inferred from homology"/>
<evidence type="ECO:0000259" key="8">
    <source>
        <dbReference type="Pfam" id="PF01431"/>
    </source>
</evidence>
<evidence type="ECO:0000259" key="9">
    <source>
        <dbReference type="Pfam" id="PF05649"/>
    </source>
</evidence>
<dbReference type="GO" id="GO:0046872">
    <property type="term" value="F:metal ion binding"/>
    <property type="evidence" value="ECO:0007669"/>
    <property type="project" value="UniProtKB-KW"/>
</dbReference>
<dbReference type="GO" id="GO:0004222">
    <property type="term" value="F:metalloendopeptidase activity"/>
    <property type="evidence" value="ECO:0007669"/>
    <property type="project" value="InterPro"/>
</dbReference>
<dbReference type="PANTHER" id="PTHR11733:SF240">
    <property type="entry name" value="GH14155P-RELATED"/>
    <property type="match status" value="1"/>
</dbReference>
<keyword evidence="6" id="KW-0862">Zinc</keyword>
<evidence type="ECO:0000256" key="6">
    <source>
        <dbReference type="ARBA" id="ARBA00022833"/>
    </source>
</evidence>
<dbReference type="InterPro" id="IPR008753">
    <property type="entry name" value="Peptidase_M13_N"/>
</dbReference>
<dbReference type="Proteomes" id="UP000046395">
    <property type="component" value="Unassembled WGS sequence"/>
</dbReference>
<dbReference type="GO" id="GO:0005886">
    <property type="term" value="C:plasma membrane"/>
    <property type="evidence" value="ECO:0007669"/>
    <property type="project" value="TreeGrafter"/>
</dbReference>
<dbReference type="Gene3D" id="3.40.390.10">
    <property type="entry name" value="Collagenase (Catalytic Domain)"/>
    <property type="match status" value="1"/>
</dbReference>
<dbReference type="WBParaSite" id="TMUE_2000006863.1">
    <property type="protein sequence ID" value="TMUE_2000006863.1"/>
    <property type="gene ID" value="WBGene00293001"/>
</dbReference>
<evidence type="ECO:0000313" key="11">
    <source>
        <dbReference type="WBParaSite" id="TMUE_2000006863.1"/>
    </source>
</evidence>
<evidence type="ECO:0000313" key="10">
    <source>
        <dbReference type="Proteomes" id="UP000046395"/>
    </source>
</evidence>
<evidence type="ECO:0000256" key="3">
    <source>
        <dbReference type="ARBA" id="ARBA00022670"/>
    </source>
</evidence>
<keyword evidence="3" id="KW-0645">Protease</keyword>
<keyword evidence="4" id="KW-0479">Metal-binding</keyword>
<protein>
    <submittedName>
        <fullName evidence="11">Peptidase M13 C-terminal domain-containing protein</fullName>
    </submittedName>
</protein>
<dbReference type="SUPFAM" id="SSF55486">
    <property type="entry name" value="Metalloproteases ('zincins'), catalytic domain"/>
    <property type="match status" value="1"/>
</dbReference>
<evidence type="ECO:0000256" key="4">
    <source>
        <dbReference type="ARBA" id="ARBA00022723"/>
    </source>
</evidence>
<dbReference type="InterPro" id="IPR024079">
    <property type="entry name" value="MetalloPept_cat_dom_sf"/>
</dbReference>
<sequence>MYLRLSMNMQADPCEDFYEYSCGLWKRLNPIPQDSANRNVFSVLSDENQEYLKQALNQFNTASTKEESLHLLLAVYKACLDEDAMERLGDQPLRMLIDNRFGQAKLSESSTFQSRANSNPLLRLETLTAQLWLRDGINTLVNPWVGADENDTTKNMLHLDQGIPAFGYKTEDYYLNAGEPYEGVRRVYLAIMNNITRLLFNNAANTSKGVVEKQAAANREILEFEISLAGINKPASERRDPTSMYNKINVAELQKFSNFNWTLYLKEFTPVDEIIVSDLDYFNRLDKLLKRTPTAVVKGYLLWRLVFHRLLYLERRYSDNFYKFTEKFIEQARPEDRAKQCVRYLTGKGEGADYFGYAIGRLFVDGKNFNTESRQRVYEMTKQIVASFVKMLDENVWMDERTKAKAELKAEQMISNIGFPDEIINDIDSIYAALLEEQPGFKGTKIIYDDSFFVMNGKLEEWMARKQNEQLNKPFDRHIFGGSPATVNAWYMPTTNSITFPAGILQPPFYDATAPAASNFGAIGAIIGHEITHGFDDQGSQYDEHGNLVDWFTATSKSVFKEKAHCVSDAYSQFCFPHLGKNVCLKGNHTNGENIADIGGVKESFRAYRSSTERKEEEPLASLEDFTMDQIFFLSFATIYCSNYRDAALQNRIQTNEHSPDRERVIGALQNSEDFARAFNCPLGSTMNPEKKCTVW</sequence>
<comment type="cofactor">
    <cofactor evidence="1">
        <name>Zn(2+)</name>
        <dbReference type="ChEBI" id="CHEBI:29105"/>
    </cofactor>
</comment>
<dbReference type="CDD" id="cd08662">
    <property type="entry name" value="M13"/>
    <property type="match status" value="1"/>
</dbReference>
<dbReference type="InterPro" id="IPR000718">
    <property type="entry name" value="Peptidase_M13"/>
</dbReference>
<dbReference type="PANTHER" id="PTHR11733">
    <property type="entry name" value="ZINC METALLOPROTEASE FAMILY M13 NEPRILYSIN-RELATED"/>
    <property type="match status" value="1"/>
</dbReference>
<name>A0A5S6QI40_TRIMR</name>
<dbReference type="PRINTS" id="PR00786">
    <property type="entry name" value="NEPRILYSIN"/>
</dbReference>
<dbReference type="GO" id="GO:0016485">
    <property type="term" value="P:protein processing"/>
    <property type="evidence" value="ECO:0007669"/>
    <property type="project" value="TreeGrafter"/>
</dbReference>
<feature type="domain" description="Peptidase M13 N-terminal" evidence="9">
    <location>
        <begin position="13"/>
        <end position="420"/>
    </location>
</feature>
<dbReference type="Gene3D" id="1.10.1380.10">
    <property type="entry name" value="Neutral endopeptidase , domain2"/>
    <property type="match status" value="1"/>
</dbReference>
<dbReference type="Pfam" id="PF05649">
    <property type="entry name" value="Peptidase_M13_N"/>
    <property type="match status" value="1"/>
</dbReference>
<comment type="similarity">
    <text evidence="2">Belongs to the peptidase M13 family.</text>
</comment>
<dbReference type="AlphaFoldDB" id="A0A5S6QI40"/>